<dbReference type="OrthoDB" id="2192681at2759"/>
<dbReference type="AlphaFoldDB" id="L2GMF0"/>
<evidence type="ECO:0008006" key="4">
    <source>
        <dbReference type="Google" id="ProtNLM"/>
    </source>
</evidence>
<dbReference type="GeneID" id="19881582"/>
<sequence length="147" mass="17068">MPISIIIAILCVIVAYMAFLVMRPKDVRICFVGPHSTGKTVSLLSLLGLDNKTVTTLASHRVIYKNKEIFELVPDESNRDFVDKYQLNPNDKFVFFVKNEEEIDSFPDCSGFDIVFVMWKKTKDKKRKDLIYLDESREKLKDLILKM</sequence>
<dbReference type="VEuPathDB" id="MicrosporidiaDB:VICG_00868"/>
<dbReference type="EMBL" id="JH370135">
    <property type="protein sequence ID" value="ELA42021.1"/>
    <property type="molecule type" value="Genomic_DNA"/>
</dbReference>
<evidence type="ECO:0000313" key="3">
    <source>
        <dbReference type="Proteomes" id="UP000011082"/>
    </source>
</evidence>
<keyword evidence="3" id="KW-1185">Reference proteome</keyword>
<keyword evidence="1" id="KW-0812">Transmembrane</keyword>
<organism evidence="2 3">
    <name type="scientific">Vittaforma corneae (strain ATCC 50505)</name>
    <name type="common">Microsporidian parasite</name>
    <name type="synonym">Nosema corneum</name>
    <dbReference type="NCBI Taxonomy" id="993615"/>
    <lineage>
        <taxon>Eukaryota</taxon>
        <taxon>Fungi</taxon>
        <taxon>Fungi incertae sedis</taxon>
        <taxon>Microsporidia</taxon>
        <taxon>Nosematidae</taxon>
        <taxon>Vittaforma</taxon>
    </lineage>
</organism>
<reference evidence="3" key="1">
    <citation type="submission" date="2011-05" db="EMBL/GenBank/DDBJ databases">
        <title>The genome sequence of Vittaforma corneae strain ATCC 50505.</title>
        <authorList>
            <consortium name="The Broad Institute Genome Sequencing Platform"/>
            <person name="Cuomo C."/>
            <person name="Didier E."/>
            <person name="Bowers L."/>
            <person name="Young S.K."/>
            <person name="Zeng Q."/>
            <person name="Gargeya S."/>
            <person name="Fitzgerald M."/>
            <person name="Haas B."/>
            <person name="Abouelleil A."/>
            <person name="Alvarado L."/>
            <person name="Arachchi H.M."/>
            <person name="Berlin A."/>
            <person name="Chapman S.B."/>
            <person name="Gearin G."/>
            <person name="Goldberg J."/>
            <person name="Griggs A."/>
            <person name="Gujja S."/>
            <person name="Hansen M."/>
            <person name="Heiman D."/>
            <person name="Howarth C."/>
            <person name="Larimer J."/>
            <person name="Lui A."/>
            <person name="MacDonald P.J.P."/>
            <person name="McCowen C."/>
            <person name="Montmayeur A."/>
            <person name="Murphy C."/>
            <person name="Neiman D."/>
            <person name="Pearson M."/>
            <person name="Priest M."/>
            <person name="Roberts A."/>
            <person name="Saif S."/>
            <person name="Shea T."/>
            <person name="Sisk P."/>
            <person name="Stolte C."/>
            <person name="Sykes S."/>
            <person name="Wortman J."/>
            <person name="Nusbaum C."/>
            <person name="Birren B."/>
        </authorList>
    </citation>
    <scope>NUCLEOTIDE SEQUENCE [LARGE SCALE GENOMIC DNA]</scope>
    <source>
        <strain evidence="3">ATCC 50505</strain>
    </source>
</reference>
<keyword evidence="1" id="KW-0472">Membrane</keyword>
<dbReference type="Proteomes" id="UP000011082">
    <property type="component" value="Unassembled WGS sequence"/>
</dbReference>
<accession>L2GMF0</accession>
<gene>
    <name evidence="2" type="ORF">VICG_00868</name>
</gene>
<evidence type="ECO:0000313" key="2">
    <source>
        <dbReference type="EMBL" id="ELA42021.1"/>
    </source>
</evidence>
<evidence type="ECO:0000256" key="1">
    <source>
        <dbReference type="SAM" id="Phobius"/>
    </source>
</evidence>
<name>L2GMF0_VITCO</name>
<protein>
    <recommendedName>
        <fullName evidence="4">Signal recognition particle receptor subunit beta</fullName>
    </recommendedName>
</protein>
<dbReference type="RefSeq" id="XP_007604317.1">
    <property type="nucleotide sequence ID" value="XM_007604255.1"/>
</dbReference>
<feature type="transmembrane region" description="Helical" evidence="1">
    <location>
        <begin position="6"/>
        <end position="22"/>
    </location>
</feature>
<dbReference type="OMA" id="FSINCTD"/>
<keyword evidence="1" id="KW-1133">Transmembrane helix</keyword>
<dbReference type="HOGENOM" id="CLU_1517859_0_0_1"/>
<dbReference type="InParanoid" id="L2GMF0"/>
<proteinExistence type="predicted"/>